<dbReference type="AlphaFoldDB" id="A0A0C3KKC6"/>
<feature type="transmembrane region" description="Helical" evidence="6">
    <location>
        <begin position="68"/>
        <end position="88"/>
    </location>
</feature>
<dbReference type="Gene3D" id="1.20.1070.10">
    <property type="entry name" value="Rhodopsin 7-helix transmembrane proteins"/>
    <property type="match status" value="1"/>
</dbReference>
<feature type="transmembrane region" description="Helical" evidence="6">
    <location>
        <begin position="263"/>
        <end position="289"/>
    </location>
</feature>
<proteinExistence type="predicted"/>
<dbReference type="PANTHER" id="PTHR23112:SF37">
    <property type="entry name" value="G PROTEIN-COUPLED RECEPTOR GPR1"/>
    <property type="match status" value="1"/>
</dbReference>
<dbReference type="Pfam" id="PF00001">
    <property type="entry name" value="7tm_1"/>
    <property type="match status" value="1"/>
</dbReference>
<evidence type="ECO:0000256" key="5">
    <source>
        <dbReference type="SAM" id="MobiDB-lite"/>
    </source>
</evidence>
<feature type="transmembrane region" description="Helical" evidence="6">
    <location>
        <begin position="20"/>
        <end position="41"/>
    </location>
</feature>
<evidence type="ECO:0000256" key="1">
    <source>
        <dbReference type="ARBA" id="ARBA00004141"/>
    </source>
</evidence>
<feature type="transmembrane region" description="Helical" evidence="6">
    <location>
        <begin position="193"/>
        <end position="214"/>
    </location>
</feature>
<gene>
    <name evidence="8" type="ORF">M407DRAFT_28550</name>
</gene>
<reference evidence="8 9" key="1">
    <citation type="submission" date="2014-04" db="EMBL/GenBank/DDBJ databases">
        <authorList>
            <consortium name="DOE Joint Genome Institute"/>
            <person name="Kuo A."/>
            <person name="Girlanda M."/>
            <person name="Perotto S."/>
            <person name="Kohler A."/>
            <person name="Nagy L.G."/>
            <person name="Floudas D."/>
            <person name="Copeland A."/>
            <person name="Barry K.W."/>
            <person name="Cichocki N."/>
            <person name="Veneault-Fourrey C."/>
            <person name="LaButti K."/>
            <person name="Lindquist E.A."/>
            <person name="Lipzen A."/>
            <person name="Lundell T."/>
            <person name="Morin E."/>
            <person name="Murat C."/>
            <person name="Sun H."/>
            <person name="Tunlid A."/>
            <person name="Henrissat B."/>
            <person name="Grigoriev I.V."/>
            <person name="Hibbett D.S."/>
            <person name="Martin F."/>
            <person name="Nordberg H.P."/>
            <person name="Cantor M.N."/>
            <person name="Hua S.X."/>
        </authorList>
    </citation>
    <scope>NUCLEOTIDE SEQUENCE [LARGE SCALE GENOMIC DNA]</scope>
    <source>
        <strain evidence="8 9">MUT 4182</strain>
    </source>
</reference>
<dbReference type="Proteomes" id="UP000054248">
    <property type="component" value="Unassembled WGS sequence"/>
</dbReference>
<dbReference type="PROSITE" id="PS50262">
    <property type="entry name" value="G_PROTEIN_RECEP_F1_2"/>
    <property type="match status" value="1"/>
</dbReference>
<feature type="compositionally biased region" description="Gly residues" evidence="5">
    <location>
        <begin position="314"/>
        <end position="332"/>
    </location>
</feature>
<evidence type="ECO:0000256" key="2">
    <source>
        <dbReference type="ARBA" id="ARBA00022692"/>
    </source>
</evidence>
<evidence type="ECO:0000256" key="6">
    <source>
        <dbReference type="SAM" id="Phobius"/>
    </source>
</evidence>
<evidence type="ECO:0000313" key="8">
    <source>
        <dbReference type="EMBL" id="KIO21838.1"/>
    </source>
</evidence>
<dbReference type="SUPFAM" id="SSF81321">
    <property type="entry name" value="Family A G protein-coupled receptor-like"/>
    <property type="match status" value="1"/>
</dbReference>
<evidence type="ECO:0000256" key="4">
    <source>
        <dbReference type="ARBA" id="ARBA00023136"/>
    </source>
</evidence>
<feature type="transmembrane region" description="Helical" evidence="6">
    <location>
        <begin position="114"/>
        <end position="135"/>
    </location>
</feature>
<dbReference type="HOGENOM" id="CLU_657548_0_0_1"/>
<feature type="domain" description="G-protein coupled receptors family 1 profile" evidence="7">
    <location>
        <begin position="33"/>
        <end position="287"/>
    </location>
</feature>
<keyword evidence="2 6" id="KW-0812">Transmembrane</keyword>
<evidence type="ECO:0000259" key="7">
    <source>
        <dbReference type="PROSITE" id="PS50262"/>
    </source>
</evidence>
<evidence type="ECO:0000256" key="3">
    <source>
        <dbReference type="ARBA" id="ARBA00022989"/>
    </source>
</evidence>
<accession>A0A0C3KKC6</accession>
<feature type="transmembrane region" description="Helical" evidence="6">
    <location>
        <begin position="142"/>
        <end position="163"/>
    </location>
</feature>
<dbReference type="InterPro" id="IPR017452">
    <property type="entry name" value="GPCR_Rhodpsn_7TM"/>
</dbReference>
<dbReference type="EMBL" id="KN823125">
    <property type="protein sequence ID" value="KIO21838.1"/>
    <property type="molecule type" value="Genomic_DNA"/>
</dbReference>
<organism evidence="8 9">
    <name type="scientific">Tulasnella calospora MUT 4182</name>
    <dbReference type="NCBI Taxonomy" id="1051891"/>
    <lineage>
        <taxon>Eukaryota</taxon>
        <taxon>Fungi</taxon>
        <taxon>Dikarya</taxon>
        <taxon>Basidiomycota</taxon>
        <taxon>Agaricomycotina</taxon>
        <taxon>Agaricomycetes</taxon>
        <taxon>Cantharellales</taxon>
        <taxon>Tulasnellaceae</taxon>
        <taxon>Tulasnella</taxon>
    </lineage>
</organism>
<comment type="subcellular location">
    <subcellularLocation>
        <location evidence="1">Membrane</location>
        <topology evidence="1">Multi-pass membrane protein</topology>
    </subcellularLocation>
</comment>
<dbReference type="OrthoDB" id="100006at2759"/>
<keyword evidence="4 6" id="KW-0472">Membrane</keyword>
<dbReference type="GO" id="GO:0004930">
    <property type="term" value="F:G protein-coupled receptor activity"/>
    <property type="evidence" value="ECO:0007669"/>
    <property type="project" value="InterPro"/>
</dbReference>
<keyword evidence="3 6" id="KW-1133">Transmembrane helix</keyword>
<reference evidence="9" key="2">
    <citation type="submission" date="2015-01" db="EMBL/GenBank/DDBJ databases">
        <title>Evolutionary Origins and Diversification of the Mycorrhizal Mutualists.</title>
        <authorList>
            <consortium name="DOE Joint Genome Institute"/>
            <consortium name="Mycorrhizal Genomics Consortium"/>
            <person name="Kohler A."/>
            <person name="Kuo A."/>
            <person name="Nagy L.G."/>
            <person name="Floudas D."/>
            <person name="Copeland A."/>
            <person name="Barry K.W."/>
            <person name="Cichocki N."/>
            <person name="Veneault-Fourrey C."/>
            <person name="LaButti K."/>
            <person name="Lindquist E.A."/>
            <person name="Lipzen A."/>
            <person name="Lundell T."/>
            <person name="Morin E."/>
            <person name="Murat C."/>
            <person name="Riley R."/>
            <person name="Ohm R."/>
            <person name="Sun H."/>
            <person name="Tunlid A."/>
            <person name="Henrissat B."/>
            <person name="Grigoriev I.V."/>
            <person name="Hibbett D.S."/>
            <person name="Martin F."/>
        </authorList>
    </citation>
    <scope>NUCLEOTIDE SEQUENCE [LARGE SCALE GENOMIC DNA]</scope>
    <source>
        <strain evidence="9">MUT 4182</strain>
    </source>
</reference>
<feature type="transmembrane region" description="Helical" evidence="6">
    <location>
        <begin position="234"/>
        <end position="251"/>
    </location>
</feature>
<dbReference type="GO" id="GO:0005886">
    <property type="term" value="C:plasma membrane"/>
    <property type="evidence" value="ECO:0007669"/>
    <property type="project" value="TreeGrafter"/>
</dbReference>
<protein>
    <recommendedName>
        <fullName evidence="7">G-protein coupled receptors family 1 profile domain-containing protein</fullName>
    </recommendedName>
</protein>
<evidence type="ECO:0000313" key="9">
    <source>
        <dbReference type="Proteomes" id="UP000054248"/>
    </source>
</evidence>
<name>A0A0C3KKC6_9AGAM</name>
<dbReference type="InterPro" id="IPR000276">
    <property type="entry name" value="GPCR_Rhodpsn"/>
</dbReference>
<dbReference type="STRING" id="1051891.A0A0C3KKC6"/>
<dbReference type="GO" id="GO:0007189">
    <property type="term" value="P:adenylate cyclase-activating G protein-coupled receptor signaling pathway"/>
    <property type="evidence" value="ECO:0007669"/>
    <property type="project" value="TreeGrafter"/>
</dbReference>
<keyword evidence="9" id="KW-1185">Reference proteome</keyword>
<sequence length="418" mass="46328">MSSSSDTKQLTFGGRVSLLIIVEAALLSQVAVGALLLYVIFNAIRNHLRPPTLCGRQPWRFIRTATDYYFLNLLFMDFIQALGSVLHIKWIGQGHVDPGAYCQTQGFFKQFGDVGVALTTLVIAAHTFAVLFLRWKVPDTKWLPLGVIGMIWLFLILITAIPATSLKNYYYPTTYWCWINQDYENLQYGLEYYILWIVAISGLVLYVPLFWRLYSTGRNYPEHRRQQVHIARQLLAYPITYIVVITPMSVVRKLQFTPSQAHLVTASLVGFAGVFFALSGFINALLYVITRPSVLGSMLSTFRSNSGGNSTAGAGRGNGGAARAGGQRGPGGPTAMTMPEVTVLDGSEADSGSYPDLADVESGVRGGGRHQGMEMQQSNRRRYGDDDDDDGFPTVTVMSENYLAPPSHFLELWCYGQV</sequence>
<dbReference type="PANTHER" id="PTHR23112">
    <property type="entry name" value="G PROTEIN-COUPLED RECEPTOR 157-RELATED"/>
    <property type="match status" value="1"/>
</dbReference>
<feature type="region of interest" description="Disordered" evidence="5">
    <location>
        <begin position="306"/>
        <end position="392"/>
    </location>
</feature>